<keyword evidence="5" id="KW-0238">DNA-binding</keyword>
<dbReference type="GO" id="GO:0003677">
    <property type="term" value="F:DNA binding"/>
    <property type="evidence" value="ECO:0007669"/>
    <property type="project" value="UniProtKB-KW"/>
</dbReference>
<feature type="compositionally biased region" description="Polar residues" evidence="8">
    <location>
        <begin position="390"/>
        <end position="400"/>
    </location>
</feature>
<reference evidence="9 10" key="1">
    <citation type="journal article" date="2017" name="Mol. Plant">
        <title>The Genome of Medicinal Plant Macleaya cordata Provides New Insights into Benzylisoquinoline Alkaloids Metabolism.</title>
        <authorList>
            <person name="Liu X."/>
            <person name="Liu Y."/>
            <person name="Huang P."/>
            <person name="Ma Y."/>
            <person name="Qing Z."/>
            <person name="Tang Q."/>
            <person name="Cao H."/>
            <person name="Cheng P."/>
            <person name="Zheng Y."/>
            <person name="Yuan Z."/>
            <person name="Zhou Y."/>
            <person name="Liu J."/>
            <person name="Tang Z."/>
            <person name="Zhuo Y."/>
            <person name="Zhang Y."/>
            <person name="Yu L."/>
            <person name="Huang J."/>
            <person name="Yang P."/>
            <person name="Peng Q."/>
            <person name="Zhang J."/>
            <person name="Jiang W."/>
            <person name="Zhang Z."/>
            <person name="Lin K."/>
            <person name="Ro D.K."/>
            <person name="Chen X."/>
            <person name="Xiong X."/>
            <person name="Shang Y."/>
            <person name="Huang S."/>
            <person name="Zeng J."/>
        </authorList>
    </citation>
    <scope>NUCLEOTIDE SEQUENCE [LARGE SCALE GENOMIC DNA]</scope>
    <source>
        <strain evidence="10">cv. BLH2017</strain>
        <tissue evidence="9">Root</tissue>
    </source>
</reference>
<feature type="region of interest" description="Disordered" evidence="8">
    <location>
        <begin position="334"/>
        <end position="405"/>
    </location>
</feature>
<dbReference type="NCBIfam" id="TIGR01624">
    <property type="entry name" value="LRP1_Cterm"/>
    <property type="match status" value="1"/>
</dbReference>
<keyword evidence="3" id="KW-0479">Metal-binding</keyword>
<evidence type="ECO:0000256" key="8">
    <source>
        <dbReference type="SAM" id="MobiDB-lite"/>
    </source>
</evidence>
<feature type="region of interest" description="Disordered" evidence="8">
    <location>
        <begin position="99"/>
        <end position="135"/>
    </location>
</feature>
<dbReference type="AlphaFoldDB" id="A0A200R748"/>
<dbReference type="GO" id="GO:0003700">
    <property type="term" value="F:DNA-binding transcription factor activity"/>
    <property type="evidence" value="ECO:0007669"/>
    <property type="project" value="InterPro"/>
</dbReference>
<keyword evidence="6" id="KW-0010">Activator</keyword>
<accession>A0A200R748</accession>
<dbReference type="InParanoid" id="A0A200R748"/>
<comment type="caution">
    <text evidence="9">The sequence shown here is derived from an EMBL/GenBank/DDBJ whole genome shotgun (WGS) entry which is preliminary data.</text>
</comment>
<evidence type="ECO:0000256" key="1">
    <source>
        <dbReference type="ARBA" id="ARBA00004123"/>
    </source>
</evidence>
<keyword evidence="7" id="KW-0539">Nucleus</keyword>
<evidence type="ECO:0000256" key="4">
    <source>
        <dbReference type="ARBA" id="ARBA00022833"/>
    </source>
</evidence>
<keyword evidence="10" id="KW-1185">Reference proteome</keyword>
<feature type="compositionally biased region" description="Gly residues" evidence="8">
    <location>
        <begin position="349"/>
        <end position="358"/>
    </location>
</feature>
<organism evidence="9 10">
    <name type="scientific">Macleaya cordata</name>
    <name type="common">Five-seeded plume-poppy</name>
    <name type="synonym">Bocconia cordata</name>
    <dbReference type="NCBI Taxonomy" id="56857"/>
    <lineage>
        <taxon>Eukaryota</taxon>
        <taxon>Viridiplantae</taxon>
        <taxon>Streptophyta</taxon>
        <taxon>Embryophyta</taxon>
        <taxon>Tracheophyta</taxon>
        <taxon>Spermatophyta</taxon>
        <taxon>Magnoliopsida</taxon>
        <taxon>Ranunculales</taxon>
        <taxon>Papaveraceae</taxon>
        <taxon>Papaveroideae</taxon>
        <taxon>Macleaya</taxon>
    </lineage>
</organism>
<dbReference type="GO" id="GO:0005634">
    <property type="term" value="C:nucleus"/>
    <property type="evidence" value="ECO:0007669"/>
    <property type="project" value="UniProtKB-SubCell"/>
</dbReference>
<dbReference type="GO" id="GO:0046872">
    <property type="term" value="F:metal ion binding"/>
    <property type="evidence" value="ECO:0007669"/>
    <property type="project" value="UniProtKB-KW"/>
</dbReference>
<evidence type="ECO:0000313" key="10">
    <source>
        <dbReference type="Proteomes" id="UP000195402"/>
    </source>
</evidence>
<dbReference type="Proteomes" id="UP000195402">
    <property type="component" value="Unassembled WGS sequence"/>
</dbReference>
<evidence type="ECO:0008006" key="11">
    <source>
        <dbReference type="Google" id="ProtNLM"/>
    </source>
</evidence>
<dbReference type="OMA" id="HSGMWSA"/>
<evidence type="ECO:0000256" key="3">
    <source>
        <dbReference type="ARBA" id="ARBA00022723"/>
    </source>
</evidence>
<dbReference type="PANTHER" id="PTHR31604">
    <property type="entry name" value="PROTEIN LATERAL ROOT PRIMORDIUM 1"/>
    <property type="match status" value="1"/>
</dbReference>
<comment type="subcellular location">
    <subcellularLocation>
        <location evidence="1">Nucleus</location>
    </subcellularLocation>
</comment>
<feature type="compositionally biased region" description="Low complexity" evidence="8">
    <location>
        <begin position="372"/>
        <end position="389"/>
    </location>
</feature>
<sequence length="522" mass="53893">MRDITTLVRNPKAAHRLTFSSKSIGSSLTSLLNGTMVDHYQSMIQEFGFAPVNDTGIRICTRWLSSDSGAFADWVASSSSIGLADDLSLGFNAGTAGPVGGGGGGGTQSTPPTSITGGVGGGGPNNGGGGGGGGGWSSTIRPINYALPVPHEMGMVGLRSDVLFVAPASTFHHNSHHHDPFISDHHHNHNHNHHHHLSINNNSGNNSSATALGIGVIPLLTASPCGTSQLWQNQQTHNNINYPKKSILIHHENPANPINLSNNSAGLGVNVGFGIGGTTTTATTTISASAKTCQDCGNQAKKDCSHSRCRTCCKSRGYDCSTHVKSTWVSAARRRDRQLISAPNTATGEGDGGGGGASSGSTSAVKKPRLITSQTQTTTASHTSNSNTTPPRSFDTTSSYHHQDASFREALPRQVRAPASFKCVRVTPIGDGEDEFAYQAIVKIGGHVFKGFLYNKGVVNGNEGMPNISELHLGGGSSSGGGGGGKTWPSSSALIIDPSDVYAATGSGLFGSGGTNFGNTIN</sequence>
<feature type="compositionally biased region" description="Gly residues" evidence="8">
    <location>
        <begin position="117"/>
        <end position="135"/>
    </location>
</feature>
<dbReference type="InterPro" id="IPR006511">
    <property type="entry name" value="SHI_C"/>
</dbReference>
<evidence type="ECO:0000256" key="2">
    <source>
        <dbReference type="ARBA" id="ARBA00006911"/>
    </source>
</evidence>
<evidence type="ECO:0000256" key="7">
    <source>
        <dbReference type="ARBA" id="ARBA00023242"/>
    </source>
</evidence>
<keyword evidence="4" id="KW-0862">Zinc</keyword>
<dbReference type="InterPro" id="IPR007818">
    <property type="entry name" value="SHI"/>
</dbReference>
<dbReference type="FunCoup" id="A0A200R748">
    <property type="interactions" value="587"/>
</dbReference>
<evidence type="ECO:0000313" key="9">
    <source>
        <dbReference type="EMBL" id="OVA18496.1"/>
    </source>
</evidence>
<proteinExistence type="inferred from homology"/>
<dbReference type="GO" id="GO:0045893">
    <property type="term" value="P:positive regulation of DNA-templated transcription"/>
    <property type="evidence" value="ECO:0007669"/>
    <property type="project" value="TreeGrafter"/>
</dbReference>
<gene>
    <name evidence="9" type="ORF">BVC80_1831g14</name>
</gene>
<dbReference type="EMBL" id="MVGT01000435">
    <property type="protein sequence ID" value="OVA18496.1"/>
    <property type="molecule type" value="Genomic_DNA"/>
</dbReference>
<dbReference type="Pfam" id="PF05142">
    <property type="entry name" value="DUF702"/>
    <property type="match status" value="1"/>
</dbReference>
<protein>
    <recommendedName>
        <fullName evidence="11">Zinc finger protein</fullName>
    </recommendedName>
</protein>
<evidence type="ECO:0000256" key="6">
    <source>
        <dbReference type="ARBA" id="ARBA00023159"/>
    </source>
</evidence>
<dbReference type="NCBIfam" id="TIGR01623">
    <property type="entry name" value="put_zinc_LRP1"/>
    <property type="match status" value="1"/>
</dbReference>
<dbReference type="STRING" id="56857.A0A200R748"/>
<name>A0A200R748_MACCD</name>
<comment type="similarity">
    <text evidence="2">Belongs to the SHI protein family.</text>
</comment>
<evidence type="ECO:0000256" key="5">
    <source>
        <dbReference type="ARBA" id="ARBA00023125"/>
    </source>
</evidence>
<dbReference type="PANTHER" id="PTHR31604:SF30">
    <property type="entry name" value="PROTEIN LATERAL ROOT PRIMORDIUM 1"/>
    <property type="match status" value="1"/>
</dbReference>
<dbReference type="InterPro" id="IPR006510">
    <property type="entry name" value="Znf_LRP1"/>
</dbReference>
<dbReference type="OrthoDB" id="1913243at2759"/>